<evidence type="ECO:0008006" key="4">
    <source>
        <dbReference type="Google" id="ProtNLM"/>
    </source>
</evidence>
<feature type="transmembrane region" description="Helical" evidence="1">
    <location>
        <begin position="63"/>
        <end position="84"/>
    </location>
</feature>
<keyword evidence="3" id="KW-1185">Reference proteome</keyword>
<organism evidence="2 3">
    <name type="scientific">Halpernia humi</name>
    <dbReference type="NCBI Taxonomy" id="493375"/>
    <lineage>
        <taxon>Bacteria</taxon>
        <taxon>Pseudomonadati</taxon>
        <taxon>Bacteroidota</taxon>
        <taxon>Flavobacteriia</taxon>
        <taxon>Flavobacteriales</taxon>
        <taxon>Weeksellaceae</taxon>
        <taxon>Chryseobacterium group</taxon>
        <taxon>Halpernia</taxon>
    </lineage>
</organism>
<keyword evidence="1" id="KW-0472">Membrane</keyword>
<dbReference type="OrthoDB" id="1274599at2"/>
<protein>
    <recommendedName>
        <fullName evidence="4">Holin-X, holin superfamily III</fullName>
    </recommendedName>
</protein>
<evidence type="ECO:0000313" key="3">
    <source>
        <dbReference type="Proteomes" id="UP000236738"/>
    </source>
</evidence>
<reference evidence="3" key="1">
    <citation type="submission" date="2016-10" db="EMBL/GenBank/DDBJ databases">
        <authorList>
            <person name="Varghese N."/>
            <person name="Submissions S."/>
        </authorList>
    </citation>
    <scope>NUCLEOTIDE SEQUENCE [LARGE SCALE GENOMIC DNA]</scope>
    <source>
        <strain evidence="3">DSM 21580</strain>
    </source>
</reference>
<gene>
    <name evidence="2" type="ORF">SAMN05421847_3010</name>
</gene>
<dbReference type="EMBL" id="FNUS01000008">
    <property type="protein sequence ID" value="SEG61990.1"/>
    <property type="molecule type" value="Genomic_DNA"/>
</dbReference>
<keyword evidence="1" id="KW-1133">Transmembrane helix</keyword>
<sequence>MVETLKEFLAKRIELLKMEATEKTVIILAFFVFSGLFILMFLVFVILLNIGLGLILGHYIGNYGYGILLIAGFYLIFVFITLLFKNSIKKRVANFFLKFINS</sequence>
<evidence type="ECO:0000313" key="2">
    <source>
        <dbReference type="EMBL" id="SEG61990.1"/>
    </source>
</evidence>
<dbReference type="RefSeq" id="WP_103914835.1">
    <property type="nucleotide sequence ID" value="NZ_FNUS01000008.1"/>
</dbReference>
<dbReference type="Proteomes" id="UP000236738">
    <property type="component" value="Unassembled WGS sequence"/>
</dbReference>
<feature type="transmembrane region" description="Helical" evidence="1">
    <location>
        <begin position="25"/>
        <end position="57"/>
    </location>
</feature>
<evidence type="ECO:0000256" key="1">
    <source>
        <dbReference type="SAM" id="Phobius"/>
    </source>
</evidence>
<dbReference type="AlphaFoldDB" id="A0A1H6BMU7"/>
<name>A0A1H6BMU7_9FLAO</name>
<accession>A0A1H6BMU7</accession>
<keyword evidence="1" id="KW-0812">Transmembrane</keyword>
<proteinExistence type="predicted"/>